<dbReference type="Proteomes" id="UP000694888">
    <property type="component" value="Unplaced"/>
</dbReference>
<name>A0ABM1VV57_APLCA</name>
<organism evidence="2 3">
    <name type="scientific">Aplysia californica</name>
    <name type="common">California sea hare</name>
    <dbReference type="NCBI Taxonomy" id="6500"/>
    <lineage>
        <taxon>Eukaryota</taxon>
        <taxon>Metazoa</taxon>
        <taxon>Spiralia</taxon>
        <taxon>Lophotrochozoa</taxon>
        <taxon>Mollusca</taxon>
        <taxon>Gastropoda</taxon>
        <taxon>Heterobranchia</taxon>
        <taxon>Euthyneura</taxon>
        <taxon>Tectipleura</taxon>
        <taxon>Aplysiida</taxon>
        <taxon>Aplysioidea</taxon>
        <taxon>Aplysiidae</taxon>
        <taxon>Aplysia</taxon>
    </lineage>
</organism>
<evidence type="ECO:0000313" key="6">
    <source>
        <dbReference type="RefSeq" id="XP_035826303.1"/>
    </source>
</evidence>
<evidence type="ECO:0000256" key="1">
    <source>
        <dbReference type="SAM" id="MobiDB-lite"/>
    </source>
</evidence>
<evidence type="ECO:0000313" key="3">
    <source>
        <dbReference type="RefSeq" id="XP_035826299.1"/>
    </source>
</evidence>
<dbReference type="GeneID" id="101858948"/>
<sequence>MLDERAPSPCFNEGDLSKDFGLDITVSDGGLVSSAANQRQYQSECTRIYQQFVLNMADYINEEAQLRKTLTLLQSQQKKTPRQTIGRITPHIPKTPDIPDEDAFTAAQLEEFQNILQRENCRSKLSHASGFAAADVTTPDGPVRGQTPKSGHRRSISSLVNQPPVTHMFPALKERPPSVKATQLKRETKGSTSGEEDKKRATPSSPFAPPEVEYDGIMESNTELSNNRRIRVNPRAFTRLMTDGQVKVKLLNKHGDFVLTPLMSNVAVLTPEETEKQLLDNKEKIALVKQRTTFQSPTLSSDLKISNLVAIQKALKGQTAKRVTVGEVMRSARDRRARLFRVQMSGNRFDEFDQQQEDLGYVHEVKAATDLGEDETDARPPSRARHMQVNILRQQENRPESRLRSPTPIPLHVLDPKAAHAVSRANTPGLPKQVSVDFSCLEVHVGGSDYEHRYAQAVEKNKPKDRQKPKMSVIQLGFDQPDAATGFDDVPENSLGHVPSGVFPVSQHSRVMRSKSAVSAPGQRAKRAGTATLRSELKTPHGGATSPPPASPPVKKINSMRDTATIVRRWQEEDREREEKLNRWRMRMSFAATRKGNLTKVLTRAKSGK</sequence>
<feature type="region of interest" description="Disordered" evidence="1">
    <location>
        <begin position="509"/>
        <end position="556"/>
    </location>
</feature>
<dbReference type="RefSeq" id="XP_035826299.1">
    <property type="nucleotide sequence ID" value="XM_035970406.1"/>
</dbReference>
<evidence type="ECO:0000313" key="5">
    <source>
        <dbReference type="RefSeq" id="XP_035826302.1"/>
    </source>
</evidence>
<feature type="compositionally biased region" description="Basic and acidic residues" evidence="1">
    <location>
        <begin position="184"/>
        <end position="200"/>
    </location>
</feature>
<feature type="region of interest" description="Disordered" evidence="1">
    <location>
        <begin position="77"/>
        <end position="98"/>
    </location>
</feature>
<evidence type="ECO:0000313" key="4">
    <source>
        <dbReference type="RefSeq" id="XP_035826300.1"/>
    </source>
</evidence>
<feature type="region of interest" description="Disordered" evidence="1">
    <location>
        <begin position="132"/>
        <end position="213"/>
    </location>
</feature>
<accession>A0ABM1VV57</accession>
<keyword evidence="2" id="KW-1185">Reference proteome</keyword>
<dbReference type="RefSeq" id="XP_035826300.1">
    <property type="nucleotide sequence ID" value="XM_035970407.1"/>
</dbReference>
<evidence type="ECO:0000313" key="2">
    <source>
        <dbReference type="Proteomes" id="UP000694888"/>
    </source>
</evidence>
<protein>
    <submittedName>
        <fullName evidence="3 4">Uncharacterized protein LOC101858948</fullName>
    </submittedName>
</protein>
<proteinExistence type="predicted"/>
<gene>
    <name evidence="3 4 5 6" type="primary">LOC101858948</name>
</gene>
<reference evidence="3 4" key="1">
    <citation type="submission" date="2025-05" db="UniProtKB">
        <authorList>
            <consortium name="RefSeq"/>
        </authorList>
    </citation>
    <scope>IDENTIFICATION</scope>
</reference>
<dbReference type="RefSeq" id="XP_035826302.1">
    <property type="nucleotide sequence ID" value="XM_035970409.1"/>
</dbReference>
<dbReference type="RefSeq" id="XP_035826303.1">
    <property type="nucleotide sequence ID" value="XM_035970410.1"/>
</dbReference>